<dbReference type="PANTHER" id="PTHR15002:SF0">
    <property type="entry name" value="RIBOSOMAL BIOGENESIS PROTEIN LAS1L"/>
    <property type="match status" value="1"/>
</dbReference>
<dbReference type="PANTHER" id="PTHR15002">
    <property type="entry name" value="RIBOSOMAL BIOGENESIS PROTEIN LAS1L"/>
    <property type="match status" value="1"/>
</dbReference>
<dbReference type="InParanoid" id="A0A286URN6"/>
<evidence type="ECO:0000313" key="1">
    <source>
        <dbReference type="EMBL" id="PAV22241.1"/>
    </source>
</evidence>
<keyword evidence="2" id="KW-1185">Reference proteome</keyword>
<dbReference type="EMBL" id="NBII01000002">
    <property type="protein sequence ID" value="PAV22241.1"/>
    <property type="molecule type" value="Genomic_DNA"/>
</dbReference>
<dbReference type="GO" id="GO:0000470">
    <property type="term" value="P:maturation of LSU-rRNA"/>
    <property type="evidence" value="ECO:0007669"/>
    <property type="project" value="TreeGrafter"/>
</dbReference>
<proteinExistence type="predicted"/>
<name>A0A286URN6_9AGAM</name>
<organism evidence="1 2">
    <name type="scientific">Pyrrhoderma noxium</name>
    <dbReference type="NCBI Taxonomy" id="2282107"/>
    <lineage>
        <taxon>Eukaryota</taxon>
        <taxon>Fungi</taxon>
        <taxon>Dikarya</taxon>
        <taxon>Basidiomycota</taxon>
        <taxon>Agaricomycotina</taxon>
        <taxon>Agaricomycetes</taxon>
        <taxon>Hymenochaetales</taxon>
        <taxon>Hymenochaetaceae</taxon>
        <taxon>Pyrrhoderma</taxon>
    </lineage>
</organism>
<protein>
    <submittedName>
        <fullName evidence="1">Las1-domain-containing</fullName>
    </submittedName>
</protein>
<dbReference type="Proteomes" id="UP000217199">
    <property type="component" value="Unassembled WGS sequence"/>
</dbReference>
<dbReference type="GO" id="GO:0000460">
    <property type="term" value="P:maturation of 5.8S rRNA"/>
    <property type="evidence" value="ECO:0007669"/>
    <property type="project" value="TreeGrafter"/>
</dbReference>
<dbReference type="FunCoup" id="A0A286URN6">
    <property type="interactions" value="7"/>
</dbReference>
<dbReference type="STRING" id="2282107.A0A286URN6"/>
<dbReference type="GO" id="GO:0090730">
    <property type="term" value="C:Las1 complex"/>
    <property type="evidence" value="ECO:0007669"/>
    <property type="project" value="InterPro"/>
</dbReference>
<reference evidence="1 2" key="1">
    <citation type="journal article" date="2017" name="Mol. Ecol.">
        <title>Comparative and population genomic landscape of Phellinus noxius: A hypervariable fungus causing root rot in trees.</title>
        <authorList>
            <person name="Chung C.L."/>
            <person name="Lee T.J."/>
            <person name="Akiba M."/>
            <person name="Lee H.H."/>
            <person name="Kuo T.H."/>
            <person name="Liu D."/>
            <person name="Ke H.M."/>
            <person name="Yokoi T."/>
            <person name="Roa M.B."/>
            <person name="Lu M.J."/>
            <person name="Chang Y.Y."/>
            <person name="Ann P.J."/>
            <person name="Tsai J.N."/>
            <person name="Chen C.Y."/>
            <person name="Tzean S.S."/>
            <person name="Ota Y."/>
            <person name="Hattori T."/>
            <person name="Sahashi N."/>
            <person name="Liou R.F."/>
            <person name="Kikuchi T."/>
            <person name="Tsai I.J."/>
        </authorList>
    </citation>
    <scope>NUCLEOTIDE SEQUENCE [LARGE SCALE GENOMIC DNA]</scope>
    <source>
        <strain evidence="1 2">FFPRI411160</strain>
    </source>
</reference>
<dbReference type="InterPro" id="IPR007174">
    <property type="entry name" value="Las1"/>
</dbReference>
<evidence type="ECO:0000313" key="2">
    <source>
        <dbReference type="Proteomes" id="UP000217199"/>
    </source>
</evidence>
<accession>A0A286URN6</accession>
<comment type="caution">
    <text evidence="1">The sequence shown here is derived from an EMBL/GenBank/DDBJ whole genome shotgun (WGS) entry which is preliminary data.</text>
</comment>
<sequence>MRLPRRVPWASLSELDEVCSWIYTDETDLEAKVRAVNRISAWKAITHIPHALEATLSLLSAILLDEECIICRQAQQEKQNETESSLPRFGSCLALNVRQSYAMALVRMVNGLVDPLQLGVYARPISSIATQIGLPMWLVELRHSATHEELPSLEVLRTAARESLSWLLHNYFMPTLQSSSSDQGSSSVQLSPLTPLLKEYKSIQKTVTRDSSLKSQYKGDIARIIRDIERWVGEAKVAASAMMFQGWGTIDKEDVVSDNEKWGLERLCGCLLERGGLVPVSSKKRLETKSKDYPKLPTALIAIWTPLLDALVSNHPSLPSVLLSSISNMLISGVSTTDSQKIDLSFDLCLAAWGAWCVDHWEIEQIDSGTNDSLPLNREDIVVNLITILGGPIIEEISHRHGARAFLNLLVHDHPPLRDISASLLSLQLTKGPGEQSMDDNEECLKLMEGRLHSLLSSTINQTDQDNPMEIEDGDASPNLHDDLPTGWTKISIADWKPCPIGVWPY</sequence>
<dbReference type="OrthoDB" id="10263222at2759"/>
<dbReference type="GO" id="GO:0030687">
    <property type="term" value="C:preribosome, large subunit precursor"/>
    <property type="evidence" value="ECO:0007669"/>
    <property type="project" value="TreeGrafter"/>
</dbReference>
<dbReference type="GO" id="GO:0004519">
    <property type="term" value="F:endonuclease activity"/>
    <property type="evidence" value="ECO:0007669"/>
    <property type="project" value="InterPro"/>
</dbReference>
<dbReference type="Pfam" id="PF04031">
    <property type="entry name" value="Las1"/>
    <property type="match status" value="1"/>
</dbReference>
<dbReference type="AlphaFoldDB" id="A0A286URN6"/>
<gene>
    <name evidence="1" type="ORF">PNOK_0219800</name>
</gene>